<dbReference type="InterPro" id="IPR035979">
    <property type="entry name" value="RBD_domain_sf"/>
</dbReference>
<dbReference type="Proteomes" id="UP001163823">
    <property type="component" value="Chromosome 3"/>
</dbReference>
<gene>
    <name evidence="5" type="ORF">O6P43_007710</name>
</gene>
<dbReference type="Gene3D" id="3.30.70.330">
    <property type="match status" value="1"/>
</dbReference>
<evidence type="ECO:0000313" key="6">
    <source>
        <dbReference type="Proteomes" id="UP001163823"/>
    </source>
</evidence>
<protein>
    <submittedName>
        <fullName evidence="5">Polypyrimidine tract-binding protein</fullName>
    </submittedName>
</protein>
<dbReference type="AlphaFoldDB" id="A0AAD7QB76"/>
<name>A0AAD7QB76_QUISA</name>
<proteinExistence type="predicted"/>
<dbReference type="InterPro" id="IPR021790">
    <property type="entry name" value="PTBP1-like_RRM2"/>
</dbReference>
<evidence type="ECO:0000256" key="2">
    <source>
        <dbReference type="ARBA" id="ARBA00022884"/>
    </source>
</evidence>
<keyword evidence="2" id="KW-0694">RNA-binding</keyword>
<feature type="domain" description="PTBP1-like RNA recognition motif 2" evidence="4">
    <location>
        <begin position="103"/>
        <end position="174"/>
    </location>
</feature>
<keyword evidence="6" id="KW-1185">Reference proteome</keyword>
<evidence type="ECO:0000256" key="1">
    <source>
        <dbReference type="ARBA" id="ARBA00022737"/>
    </source>
</evidence>
<sequence>MNTPKAPNHPSMADPYTHNHKLNHQTRKSQSSSEIVNSLCKKLDDLILQCEKRFAVDPRTHQGGDARIDVAHQVFAEMSPRSATTISLQTVKKVEIKEPNRIHLVTIHQVLYPVTVEVLNQICSSYGVVEKIVIFQEATDLQALIQYLSYWSATRARDSLQGRHIYEDCCQLESSSQNLMNCK</sequence>
<evidence type="ECO:0000313" key="5">
    <source>
        <dbReference type="EMBL" id="KAJ7978208.1"/>
    </source>
</evidence>
<comment type="caution">
    <text evidence="5">The sequence shown here is derived from an EMBL/GenBank/DDBJ whole genome shotgun (WGS) entry which is preliminary data.</text>
</comment>
<dbReference type="SUPFAM" id="SSF54928">
    <property type="entry name" value="RNA-binding domain, RBD"/>
    <property type="match status" value="1"/>
</dbReference>
<reference evidence="5" key="1">
    <citation type="journal article" date="2023" name="Science">
        <title>Elucidation of the pathway for biosynthesis of saponin adjuvants from the soapbark tree.</title>
        <authorList>
            <person name="Reed J."/>
            <person name="Orme A."/>
            <person name="El-Demerdash A."/>
            <person name="Owen C."/>
            <person name="Martin L.B.B."/>
            <person name="Misra R.C."/>
            <person name="Kikuchi S."/>
            <person name="Rejzek M."/>
            <person name="Martin A.C."/>
            <person name="Harkess A."/>
            <person name="Leebens-Mack J."/>
            <person name="Louveau T."/>
            <person name="Stephenson M.J."/>
            <person name="Osbourn A."/>
        </authorList>
    </citation>
    <scope>NUCLEOTIDE SEQUENCE</scope>
    <source>
        <strain evidence="5">S10</strain>
    </source>
</reference>
<feature type="region of interest" description="Disordered" evidence="3">
    <location>
        <begin position="1"/>
        <end position="33"/>
    </location>
</feature>
<feature type="compositionally biased region" description="Basic residues" evidence="3">
    <location>
        <begin position="18"/>
        <end position="27"/>
    </location>
</feature>
<dbReference type="InterPro" id="IPR012677">
    <property type="entry name" value="Nucleotide-bd_a/b_plait_sf"/>
</dbReference>
<dbReference type="KEGG" id="qsa:O6P43_007710"/>
<dbReference type="PANTHER" id="PTHR15592">
    <property type="entry name" value="MATRIN 3/NUCLEAR PROTEIN 220-RELATED"/>
    <property type="match status" value="1"/>
</dbReference>
<accession>A0AAD7QB76</accession>
<organism evidence="5 6">
    <name type="scientific">Quillaja saponaria</name>
    <name type="common">Soap bark tree</name>
    <dbReference type="NCBI Taxonomy" id="32244"/>
    <lineage>
        <taxon>Eukaryota</taxon>
        <taxon>Viridiplantae</taxon>
        <taxon>Streptophyta</taxon>
        <taxon>Embryophyta</taxon>
        <taxon>Tracheophyta</taxon>
        <taxon>Spermatophyta</taxon>
        <taxon>Magnoliopsida</taxon>
        <taxon>eudicotyledons</taxon>
        <taxon>Gunneridae</taxon>
        <taxon>Pentapetalae</taxon>
        <taxon>rosids</taxon>
        <taxon>fabids</taxon>
        <taxon>Fabales</taxon>
        <taxon>Quillajaceae</taxon>
        <taxon>Quillaja</taxon>
    </lineage>
</organism>
<dbReference type="GO" id="GO:0003723">
    <property type="term" value="F:RNA binding"/>
    <property type="evidence" value="ECO:0007669"/>
    <property type="project" value="UniProtKB-KW"/>
</dbReference>
<keyword evidence="1" id="KW-0677">Repeat</keyword>
<dbReference type="Pfam" id="PF11835">
    <property type="entry name" value="RRM_8"/>
    <property type="match status" value="1"/>
</dbReference>
<evidence type="ECO:0000259" key="4">
    <source>
        <dbReference type="Pfam" id="PF11835"/>
    </source>
</evidence>
<evidence type="ECO:0000256" key="3">
    <source>
        <dbReference type="SAM" id="MobiDB-lite"/>
    </source>
</evidence>
<dbReference type="EMBL" id="JARAOO010000003">
    <property type="protein sequence ID" value="KAJ7978208.1"/>
    <property type="molecule type" value="Genomic_DNA"/>
</dbReference>